<dbReference type="PANTHER" id="PTHR30006">
    <property type="entry name" value="THIAMINE-BINDING PERIPLASMIC PROTEIN-RELATED"/>
    <property type="match status" value="1"/>
</dbReference>
<dbReference type="RefSeq" id="WP_093729775.1">
    <property type="nucleotide sequence ID" value="NZ_FMYW01000004.1"/>
</dbReference>
<dbReference type="PROSITE" id="PS51257">
    <property type="entry name" value="PROKAR_LIPOPROTEIN"/>
    <property type="match status" value="1"/>
</dbReference>
<proteinExistence type="predicted"/>
<dbReference type="CDD" id="cd13547">
    <property type="entry name" value="PBP2_Fbp_like_2"/>
    <property type="match status" value="1"/>
</dbReference>
<dbReference type="Gene3D" id="3.40.190.10">
    <property type="entry name" value="Periplasmic binding protein-like II"/>
    <property type="match status" value="2"/>
</dbReference>
<dbReference type="PANTHER" id="PTHR30006:SF2">
    <property type="entry name" value="ABC TRANSPORTER SUBSTRATE-BINDING PROTEIN"/>
    <property type="match status" value="1"/>
</dbReference>
<dbReference type="EMBL" id="FMYW01000004">
    <property type="protein sequence ID" value="SDC26390.1"/>
    <property type="molecule type" value="Genomic_DNA"/>
</dbReference>
<dbReference type="GO" id="GO:0030976">
    <property type="term" value="F:thiamine pyrophosphate binding"/>
    <property type="evidence" value="ECO:0007669"/>
    <property type="project" value="TreeGrafter"/>
</dbReference>
<name>A0A1G6K5W1_9FIRM</name>
<keyword evidence="4" id="KW-1185">Reference proteome</keyword>
<dbReference type="PIRSF" id="PIRSF002825">
    <property type="entry name" value="CfbpA"/>
    <property type="match status" value="1"/>
</dbReference>
<feature type="signal peptide" evidence="2">
    <location>
        <begin position="1"/>
        <end position="19"/>
    </location>
</feature>
<reference evidence="4" key="1">
    <citation type="submission" date="2016-10" db="EMBL/GenBank/DDBJ databases">
        <authorList>
            <person name="Varghese N."/>
            <person name="Submissions S."/>
        </authorList>
    </citation>
    <scope>NUCLEOTIDE SEQUENCE [LARGE SCALE GENOMIC DNA]</scope>
    <source>
        <strain evidence="4">DSM 11005</strain>
    </source>
</reference>
<evidence type="ECO:0000313" key="3">
    <source>
        <dbReference type="EMBL" id="SDC26390.1"/>
    </source>
</evidence>
<dbReference type="Proteomes" id="UP000198943">
    <property type="component" value="Unassembled WGS sequence"/>
</dbReference>
<gene>
    <name evidence="3" type="ORF">SAMN04487864_10481</name>
</gene>
<sequence length="350" mass="38080">MNKKLLGAAALMAMAAVMAAGCGGGDKKPAAPAADAKKGPSGEVSVYTSIYPDIVDKLCKPNVSKAFPGLKVSWFQNGTEKLKTKIAGEIKAKKIGADVLMVADPSYYLALKKQGLLMSYKSPQLKDVVLASDPDGTWLPVRVNNMIIAYNKDKLAKEDIPTSWEDLTKPKYKGKIAMPNPMLSGTAYVMVGAMALDPRFGWDYFKKLKANGLRVEEGNSAIQNKLLTGEYMAAVILEENILKLQETKKEPLAVCYPKEGCIIINSPIGIFKDTKNPEAAKALVDWWLSPEGQKAVTAGWMHSVRGDVNPPNGAGIKLADLNKNAIKIDWEKLAFEEGKIKEAFRTTVME</sequence>
<dbReference type="GO" id="GO:0030288">
    <property type="term" value="C:outer membrane-bounded periplasmic space"/>
    <property type="evidence" value="ECO:0007669"/>
    <property type="project" value="TreeGrafter"/>
</dbReference>
<protein>
    <submittedName>
        <fullName evidence="3">Iron(III) transport system substrate-binding protein</fullName>
    </submittedName>
</protein>
<dbReference type="AlphaFoldDB" id="A0A1G6K5W1"/>
<dbReference type="GO" id="GO:0030975">
    <property type="term" value="F:thiamine binding"/>
    <property type="evidence" value="ECO:0007669"/>
    <property type="project" value="TreeGrafter"/>
</dbReference>
<evidence type="ECO:0000313" key="4">
    <source>
        <dbReference type="Proteomes" id="UP000198943"/>
    </source>
</evidence>
<dbReference type="Pfam" id="PF13343">
    <property type="entry name" value="SBP_bac_6"/>
    <property type="match status" value="1"/>
</dbReference>
<evidence type="ECO:0000256" key="2">
    <source>
        <dbReference type="SAM" id="SignalP"/>
    </source>
</evidence>
<evidence type="ECO:0000256" key="1">
    <source>
        <dbReference type="ARBA" id="ARBA00022729"/>
    </source>
</evidence>
<keyword evidence="1 2" id="KW-0732">Signal</keyword>
<dbReference type="OrthoDB" id="9791045at2"/>
<accession>A0A1G6K5W1</accession>
<dbReference type="InterPro" id="IPR026045">
    <property type="entry name" value="Ferric-bd"/>
</dbReference>
<organism evidence="3 4">
    <name type="scientific">Succiniclasticum ruminis</name>
    <dbReference type="NCBI Taxonomy" id="40841"/>
    <lineage>
        <taxon>Bacteria</taxon>
        <taxon>Bacillati</taxon>
        <taxon>Bacillota</taxon>
        <taxon>Negativicutes</taxon>
        <taxon>Acidaminococcales</taxon>
        <taxon>Acidaminococcaceae</taxon>
        <taxon>Succiniclasticum</taxon>
    </lineage>
</organism>
<dbReference type="SUPFAM" id="SSF53850">
    <property type="entry name" value="Periplasmic binding protein-like II"/>
    <property type="match status" value="1"/>
</dbReference>
<dbReference type="GO" id="GO:0015888">
    <property type="term" value="P:thiamine transport"/>
    <property type="evidence" value="ECO:0007669"/>
    <property type="project" value="TreeGrafter"/>
</dbReference>
<feature type="chain" id="PRO_5038792615" evidence="2">
    <location>
        <begin position="20"/>
        <end position="350"/>
    </location>
</feature>